<name>A0A9P0EH71_NEZVI</name>
<organism evidence="3 4">
    <name type="scientific">Nezara viridula</name>
    <name type="common">Southern green stink bug</name>
    <name type="synonym">Cimex viridulus</name>
    <dbReference type="NCBI Taxonomy" id="85310"/>
    <lineage>
        <taxon>Eukaryota</taxon>
        <taxon>Metazoa</taxon>
        <taxon>Ecdysozoa</taxon>
        <taxon>Arthropoda</taxon>
        <taxon>Hexapoda</taxon>
        <taxon>Insecta</taxon>
        <taxon>Pterygota</taxon>
        <taxon>Neoptera</taxon>
        <taxon>Paraneoptera</taxon>
        <taxon>Hemiptera</taxon>
        <taxon>Heteroptera</taxon>
        <taxon>Panheteroptera</taxon>
        <taxon>Pentatomomorpha</taxon>
        <taxon>Pentatomoidea</taxon>
        <taxon>Pentatomidae</taxon>
        <taxon>Pentatominae</taxon>
        <taxon>Nezara</taxon>
    </lineage>
</organism>
<dbReference type="GO" id="GO:0007005">
    <property type="term" value="P:mitochondrion organization"/>
    <property type="evidence" value="ECO:0007669"/>
    <property type="project" value="TreeGrafter"/>
</dbReference>
<evidence type="ECO:0000313" key="3">
    <source>
        <dbReference type="EMBL" id="CAH1395134.1"/>
    </source>
</evidence>
<sequence>MASVWYVHSSHILYEFKSCAAEFKQYLSNLFMSIKSAATEMAIGIVHARAESLAQSLSMGGRLYGSSSDISQTPRKRRSLSYSIDHLESSRGSVTPHSPAESSYSTMIKWDVVLASPVVVLPRNSSSPQVAVAHLGSISVTNSSSSPVSSPWGVGPSTNEKYTICVTAMNLYTLDISKRLNKIINLSESSLIRAEELYCSRSEGIPVLHNTSAQITVIREMNHIRMKQQDDILLDCGADFFQVDHQDSLQIQGSIINALKLSLSRGLYEQLLETVDTVLTPVKGEEDDKRVEKVLANIQEEPEINTGVSTLSMDSALRTRMMVAHSTASRAPPLPSPQGLSLTVGFELPLLSLELIADLGSGEQKLVDLSFKELIIQYEQSQCMETSIQISLHSVNMEDLQKPEDSKHRFIMVSSRATNSEPSFSGYVSKSCPNLSSPQSTVPPWHFSLPDHLETGEVLGAVSTRHRHVVVAENSIENRMRGTQPRCPYTPPPSPRGKMSPAVFREDNLVHVNIITKPSRLNKFVKSRQVNVDFNSLDVIVNVESWVVVLDFFGISDLDQDTLKKDQTTEPVYTPSSIKKFPEQIGVDSELELTVRSLSVVLNRAEYEVARAVMTNLSSRLVSAAGSGFTETEASVGSFSLSDLTPNHSQLYRERFITAGLKLSMVKFNSPDPVQLRPYDLQLKMDMTSLVYVHTQRYVAEIQAFFNLFPHLRREVGYFRGKMLEDDENAISTRILIEVHAPSPIIILPMSSQCTSCLVADLGNLTVNNCLKKSNEEGVISKSIDQSKEILLDVMNIVLESMDIVTGERINEYNEFSHHIIPVGSYYIKRRSGSLLKEKCHLKLQVERNLMKYQHSVPDITIHGTLSTLAARLLLNDYKLISGLLSFNIGECLDDLLIPEITPAIMRDDDFDIVWTSTSMKFELVDVSVSLVPSNAFDLACINFIKSSLTVDNYSNRTQDIDLVSEEILITDIRFLALHCNLQHDLSPKEELQEMPFELKLNITDSEIVVVEDSSQWDSNAVILKVHMAQLNLRLSYHDVRMFSQMLESLPQQTQYAKSQIAEEEHPVNFRYQLDKLKALGFHIDDCSKALMNCNGHLDDAALWLTQNAVPISYQNSPSVSPNHQIAESIFSFNNMEVVMDHALLFIIDDCQDADVPLAEISLSKLDIKQDLEKKSGLSKTVLTIHYYNRFLSGWEPFIESWSCTLCWEHCFGQNLTKTRLELTLASVEVLNMNITSSLVELYKSVKEIWTQDYYNQKESLSRNNSGDFKNSISSPPGYRRRSPFIPFAVKNDTGSRLIFAPITSSLESLNGHRNNKVAETNLRWILVEPNSTVPFSFTERGKVRHRDTHKYQSHQIKVKVEGWQSTSPVTVDRVGVYFRQAFPDIKELVQDMPQARIVLEVTLEGSARKLITVRSALQIHNKLDHMVEIKLNNSHFQKTLPMHLTVCAGDVLSVPLTHALAVLTARPLHPQRNYSFSTKPVQWQHVTGPGQIFYETRQCNTHANVPFRFCTAIKRENYPVEQAPPLAPLLAQVWLQPAHYIILQPPLTVVNLLPYELFYTMKDSGKGKNIIKPGHQHSSSEVDLEKCIELVFTLENFPLGSSLVIPEFTNGFHSRVRLQDSSGRRLHLQAAVTSHPGNVIKVSISAPFWLVNKTALPIVFKQEGVKGETAGQYQEHEMARMVAPLLFSFADTDASPTVIARIGNGVHPDGVPMPGLQMRRLKVHLNDNRPDMVYMIGIEIRQGRGRYRMTKIVTLTAHYQIYNKSSYKLQIAQRNFISTVSDPGAESTYLMAVPNCYLPFHWPRLDKDQLLCLRIVDVPNCLWDAAGRMYFLRVDIVLQGATYFIILTDADTMPPPMRIDNFSKVPITIHQACLTNTVTTVRPGTSTPYAWDEPTQEPIMTVIAPGGVSSDSDDMLDVVKSLICI</sequence>
<dbReference type="GO" id="GO:0006623">
    <property type="term" value="P:protein targeting to vacuole"/>
    <property type="evidence" value="ECO:0007669"/>
    <property type="project" value="TreeGrafter"/>
</dbReference>
<dbReference type="PANTHER" id="PTHR16166:SF141">
    <property type="entry name" value="INTERMEMBRANE LIPID TRANSFER PROTEIN VPS13D"/>
    <property type="match status" value="1"/>
</dbReference>
<dbReference type="Pfam" id="PF25033">
    <property type="entry name" value="VPS13_M"/>
    <property type="match status" value="1"/>
</dbReference>
<dbReference type="GO" id="GO:0045053">
    <property type="term" value="P:protein retention in Golgi apparatus"/>
    <property type="evidence" value="ECO:0007669"/>
    <property type="project" value="TreeGrafter"/>
</dbReference>
<evidence type="ECO:0008006" key="5">
    <source>
        <dbReference type="Google" id="ProtNLM"/>
    </source>
</evidence>
<evidence type="ECO:0000259" key="1">
    <source>
        <dbReference type="Pfam" id="PF25033"/>
    </source>
</evidence>
<dbReference type="CDD" id="cd14306">
    <property type="entry name" value="UBA_VP13D"/>
    <property type="match status" value="1"/>
</dbReference>
<dbReference type="InterPro" id="IPR041969">
    <property type="entry name" value="VP13D_UBA"/>
</dbReference>
<proteinExistence type="predicted"/>
<dbReference type="Pfam" id="PF25036">
    <property type="entry name" value="VPS13_VAB"/>
    <property type="match status" value="1"/>
</dbReference>
<evidence type="ECO:0000259" key="2">
    <source>
        <dbReference type="Pfam" id="PF25036"/>
    </source>
</evidence>
<keyword evidence="4" id="KW-1185">Reference proteome</keyword>
<dbReference type="Proteomes" id="UP001152798">
    <property type="component" value="Chromosome 3"/>
</dbReference>
<feature type="domain" description="Vacuolar protein sorting-associated protein 13 VPS13 adaptor binding" evidence="2">
    <location>
        <begin position="1352"/>
        <end position="1897"/>
    </location>
</feature>
<dbReference type="InterPro" id="IPR009543">
    <property type="entry name" value="VPS13_VAB"/>
</dbReference>
<dbReference type="InterPro" id="IPR026847">
    <property type="entry name" value="VPS13"/>
</dbReference>
<gene>
    <name evidence="3" type="ORF">NEZAVI_LOCUS5464</name>
</gene>
<dbReference type="PANTHER" id="PTHR16166">
    <property type="entry name" value="VACUOLAR PROTEIN SORTING-ASSOCIATED PROTEIN VPS13"/>
    <property type="match status" value="1"/>
</dbReference>
<protein>
    <recommendedName>
        <fullName evidence="5">Vacuolar protein sorting-associated protein 13D</fullName>
    </recommendedName>
</protein>
<evidence type="ECO:0000313" key="4">
    <source>
        <dbReference type="Proteomes" id="UP001152798"/>
    </source>
</evidence>
<accession>A0A9P0EH71</accession>
<dbReference type="Gene3D" id="1.10.8.10">
    <property type="entry name" value="DNA helicase RuvA subunit, C-terminal domain"/>
    <property type="match status" value="1"/>
</dbReference>
<dbReference type="SUPFAM" id="SSF46934">
    <property type="entry name" value="UBA-like"/>
    <property type="match status" value="1"/>
</dbReference>
<dbReference type="InterPro" id="IPR009060">
    <property type="entry name" value="UBA-like_sf"/>
</dbReference>
<reference evidence="3" key="1">
    <citation type="submission" date="2022-01" db="EMBL/GenBank/DDBJ databases">
        <authorList>
            <person name="King R."/>
        </authorList>
    </citation>
    <scope>NUCLEOTIDE SEQUENCE</scope>
</reference>
<feature type="domain" description="VPS13-like middle region" evidence="1">
    <location>
        <begin position="1029"/>
        <end position="1261"/>
    </location>
</feature>
<dbReference type="EMBL" id="OV725079">
    <property type="protein sequence ID" value="CAH1395134.1"/>
    <property type="molecule type" value="Genomic_DNA"/>
</dbReference>
<dbReference type="InterPro" id="IPR056747">
    <property type="entry name" value="VPS13-like_M"/>
</dbReference>